<feature type="region of interest" description="Disordered" evidence="6">
    <location>
        <begin position="552"/>
        <end position="587"/>
    </location>
</feature>
<dbReference type="PROSITE" id="PS50113">
    <property type="entry name" value="PAC"/>
    <property type="match status" value="1"/>
</dbReference>
<dbReference type="EC" id="2.7.13.3" evidence="2"/>
<dbReference type="InterPro" id="IPR003594">
    <property type="entry name" value="HATPase_dom"/>
</dbReference>
<dbReference type="InterPro" id="IPR031621">
    <property type="entry name" value="HisKA_7TM"/>
</dbReference>
<evidence type="ECO:0000313" key="11">
    <source>
        <dbReference type="Proteomes" id="UP001154061"/>
    </source>
</evidence>
<evidence type="ECO:0000259" key="8">
    <source>
        <dbReference type="PROSITE" id="PS50109"/>
    </source>
</evidence>
<organism evidence="10 11">
    <name type="scientific">Natrinema salsiterrestre</name>
    <dbReference type="NCBI Taxonomy" id="2950540"/>
    <lineage>
        <taxon>Archaea</taxon>
        <taxon>Methanobacteriati</taxon>
        <taxon>Methanobacteriota</taxon>
        <taxon>Stenosarchaea group</taxon>
        <taxon>Halobacteria</taxon>
        <taxon>Halobacteriales</taxon>
        <taxon>Natrialbaceae</taxon>
        <taxon>Natrinema</taxon>
    </lineage>
</organism>
<dbReference type="Pfam" id="PF02518">
    <property type="entry name" value="HATPase_c"/>
    <property type="match status" value="1"/>
</dbReference>
<evidence type="ECO:0000256" key="2">
    <source>
        <dbReference type="ARBA" id="ARBA00012438"/>
    </source>
</evidence>
<dbReference type="SMART" id="SM00388">
    <property type="entry name" value="HisKA"/>
    <property type="match status" value="1"/>
</dbReference>
<feature type="transmembrane region" description="Helical" evidence="7">
    <location>
        <begin position="209"/>
        <end position="228"/>
    </location>
</feature>
<dbReference type="Proteomes" id="UP001154061">
    <property type="component" value="Unassembled WGS sequence"/>
</dbReference>
<keyword evidence="4" id="KW-0418">Kinase</keyword>
<dbReference type="Gene3D" id="3.30.565.10">
    <property type="entry name" value="Histidine kinase-like ATPase, C-terminal domain"/>
    <property type="match status" value="1"/>
</dbReference>
<keyword evidence="7" id="KW-0472">Membrane</keyword>
<dbReference type="SUPFAM" id="SSF55874">
    <property type="entry name" value="ATPase domain of HSP90 chaperone/DNA topoisomerase II/histidine kinase"/>
    <property type="match status" value="1"/>
</dbReference>
<dbReference type="InterPro" id="IPR050736">
    <property type="entry name" value="Sensor_HK_Regulatory"/>
</dbReference>
<dbReference type="InterPro" id="IPR013656">
    <property type="entry name" value="PAS_4"/>
</dbReference>
<name>A0A9Q4Q3B1_9EURY</name>
<dbReference type="AlphaFoldDB" id="A0A9Q4Q3B1"/>
<feature type="transmembrane region" description="Helical" evidence="7">
    <location>
        <begin position="6"/>
        <end position="27"/>
    </location>
</feature>
<feature type="compositionally biased region" description="Acidic residues" evidence="6">
    <location>
        <begin position="576"/>
        <end position="587"/>
    </location>
</feature>
<sequence length="587" mass="63991">MEVTPDLGLIVYFVATAVAAVLAGVVWRHREKSGAVWLTVGLAGAAFWAGTLVVRTMARGDALAELMARLLYVGVGPSVLGTFLFVLAYSGREHLITRKTVALLSIEPVVLVLFAFVNPGDLFFRSFNYNSSAVAGITYETGIAFDVHVLYSYGLSLAGMVMIIELLYNSRALYRGQAGALLGATTLPVLLNAIHIFDIIGEIPFDTTPIGFILSGTLYAIAIVRYRLVDIVPIARDRVLDNVTDGVFVVDTQNRLIDINPVAREMLEEIDESPIGASLDSLLEGIPELRDEYHELTERPVETDRELALFGGHYHIRATPIEDGRDRHAGWLLIVRDISDRKRREAQLQRQNERLERFADLVSHDLRNPLNVADGYLELARDDEDPEAYLDEIERSHERMETIIEDVLALAREGADVTDPKPVSLADVAERAWNGVATGAATIEIDTDGSILADPNRTARVFENLFRNSIEHGTESGNGDDLEIAVGTLGDAADGSVEGFYVADDGIGIPPSDRDDVFADGYTTDEDGTGFGLSIVNEIATAHGWTVTVTESESGGARFEFRGVEPTTEATPTDGSESDFEAESSRS</sequence>
<dbReference type="PANTHER" id="PTHR43711">
    <property type="entry name" value="TWO-COMPONENT HISTIDINE KINASE"/>
    <property type="match status" value="1"/>
</dbReference>
<comment type="catalytic activity">
    <reaction evidence="1">
        <text>ATP + protein L-histidine = ADP + protein N-phospho-L-histidine.</text>
        <dbReference type="EC" id="2.7.13.3"/>
    </reaction>
</comment>
<dbReference type="GO" id="GO:0000155">
    <property type="term" value="F:phosphorelay sensor kinase activity"/>
    <property type="evidence" value="ECO:0007669"/>
    <property type="project" value="InterPro"/>
</dbReference>
<dbReference type="Pfam" id="PF00512">
    <property type="entry name" value="HisKA"/>
    <property type="match status" value="1"/>
</dbReference>
<dbReference type="GO" id="GO:0005524">
    <property type="term" value="F:ATP binding"/>
    <property type="evidence" value="ECO:0007669"/>
    <property type="project" value="UniProtKB-KW"/>
</dbReference>
<dbReference type="Gene3D" id="3.30.450.20">
    <property type="entry name" value="PAS domain"/>
    <property type="match status" value="1"/>
</dbReference>
<keyword evidence="3" id="KW-0808">Transferase</keyword>
<dbReference type="PROSITE" id="PS50109">
    <property type="entry name" value="HIS_KIN"/>
    <property type="match status" value="1"/>
</dbReference>
<feature type="transmembrane region" description="Helical" evidence="7">
    <location>
        <begin position="70"/>
        <end position="89"/>
    </location>
</feature>
<evidence type="ECO:0000256" key="7">
    <source>
        <dbReference type="SAM" id="Phobius"/>
    </source>
</evidence>
<dbReference type="CDD" id="cd00082">
    <property type="entry name" value="HisKA"/>
    <property type="match status" value="1"/>
</dbReference>
<dbReference type="RefSeq" id="WP_277521588.1">
    <property type="nucleotide sequence ID" value="NZ_JAMQOT010000003.1"/>
</dbReference>
<dbReference type="InterPro" id="IPR000700">
    <property type="entry name" value="PAS-assoc_C"/>
</dbReference>
<evidence type="ECO:0000259" key="9">
    <source>
        <dbReference type="PROSITE" id="PS50113"/>
    </source>
</evidence>
<feature type="transmembrane region" description="Helical" evidence="7">
    <location>
        <begin position="180"/>
        <end position="197"/>
    </location>
</feature>
<evidence type="ECO:0000256" key="4">
    <source>
        <dbReference type="ARBA" id="ARBA00022777"/>
    </source>
</evidence>
<dbReference type="CDD" id="cd00130">
    <property type="entry name" value="PAS"/>
    <property type="match status" value="1"/>
</dbReference>
<keyword evidence="10" id="KW-0067">ATP-binding</keyword>
<keyword evidence="10" id="KW-0547">Nucleotide-binding</keyword>
<dbReference type="Pfam" id="PF08448">
    <property type="entry name" value="PAS_4"/>
    <property type="match status" value="1"/>
</dbReference>
<gene>
    <name evidence="10" type="ORF">NDI89_10815</name>
</gene>
<keyword evidence="11" id="KW-1185">Reference proteome</keyword>
<dbReference type="InterPro" id="IPR035965">
    <property type="entry name" value="PAS-like_dom_sf"/>
</dbReference>
<dbReference type="InterPro" id="IPR003661">
    <property type="entry name" value="HisK_dim/P_dom"/>
</dbReference>
<dbReference type="Pfam" id="PF16927">
    <property type="entry name" value="HisKA_7TM"/>
    <property type="match status" value="1"/>
</dbReference>
<evidence type="ECO:0000313" key="10">
    <source>
        <dbReference type="EMBL" id="MDF9746073.1"/>
    </source>
</evidence>
<dbReference type="Gene3D" id="1.10.287.130">
    <property type="match status" value="1"/>
</dbReference>
<evidence type="ECO:0000256" key="6">
    <source>
        <dbReference type="SAM" id="MobiDB-lite"/>
    </source>
</evidence>
<dbReference type="InterPro" id="IPR036890">
    <property type="entry name" value="HATPase_C_sf"/>
</dbReference>
<dbReference type="InterPro" id="IPR036097">
    <property type="entry name" value="HisK_dim/P_sf"/>
</dbReference>
<feature type="transmembrane region" description="Helical" evidence="7">
    <location>
        <begin position="34"/>
        <end position="58"/>
    </location>
</feature>
<evidence type="ECO:0000256" key="5">
    <source>
        <dbReference type="ARBA" id="ARBA00023012"/>
    </source>
</evidence>
<feature type="domain" description="PAC" evidence="9">
    <location>
        <begin position="295"/>
        <end position="350"/>
    </location>
</feature>
<dbReference type="InterPro" id="IPR000014">
    <property type="entry name" value="PAS"/>
</dbReference>
<dbReference type="SMART" id="SM00387">
    <property type="entry name" value="HATPase_c"/>
    <property type="match status" value="1"/>
</dbReference>
<keyword evidence="7" id="KW-1133">Transmembrane helix</keyword>
<accession>A0A9Q4Q3B1</accession>
<evidence type="ECO:0000256" key="1">
    <source>
        <dbReference type="ARBA" id="ARBA00000085"/>
    </source>
</evidence>
<feature type="transmembrane region" description="Helical" evidence="7">
    <location>
        <begin position="101"/>
        <end position="117"/>
    </location>
</feature>
<comment type="caution">
    <text evidence="10">The sequence shown here is derived from an EMBL/GenBank/DDBJ whole genome shotgun (WGS) entry which is preliminary data.</text>
</comment>
<evidence type="ECO:0000256" key="3">
    <source>
        <dbReference type="ARBA" id="ARBA00022679"/>
    </source>
</evidence>
<dbReference type="EMBL" id="JAMQOT010000003">
    <property type="protein sequence ID" value="MDF9746073.1"/>
    <property type="molecule type" value="Genomic_DNA"/>
</dbReference>
<keyword evidence="7" id="KW-0812">Transmembrane</keyword>
<feature type="transmembrane region" description="Helical" evidence="7">
    <location>
        <begin position="150"/>
        <end position="168"/>
    </location>
</feature>
<dbReference type="SUPFAM" id="SSF47384">
    <property type="entry name" value="Homodimeric domain of signal transducing histidine kinase"/>
    <property type="match status" value="1"/>
</dbReference>
<dbReference type="PANTHER" id="PTHR43711:SF1">
    <property type="entry name" value="HISTIDINE KINASE 1"/>
    <property type="match status" value="1"/>
</dbReference>
<proteinExistence type="predicted"/>
<dbReference type="CDD" id="cd00075">
    <property type="entry name" value="HATPase"/>
    <property type="match status" value="1"/>
</dbReference>
<reference evidence="10" key="1">
    <citation type="submission" date="2022-06" db="EMBL/GenBank/DDBJ databases">
        <title>Natrinema sp. a new haloarchaeum isolate from saline soil.</title>
        <authorList>
            <person name="Strakova D."/>
            <person name="Galisteo C."/>
            <person name="Sanchez-Porro C."/>
            <person name="Ventosa A."/>
        </authorList>
    </citation>
    <scope>NUCLEOTIDE SEQUENCE</scope>
    <source>
        <strain evidence="10">S1CR25-10</strain>
    </source>
</reference>
<dbReference type="SUPFAM" id="SSF55785">
    <property type="entry name" value="PYP-like sensor domain (PAS domain)"/>
    <property type="match status" value="1"/>
</dbReference>
<protein>
    <recommendedName>
        <fullName evidence="2">histidine kinase</fullName>
        <ecNumber evidence="2">2.7.13.3</ecNumber>
    </recommendedName>
</protein>
<dbReference type="InterPro" id="IPR005467">
    <property type="entry name" value="His_kinase_dom"/>
</dbReference>
<keyword evidence="5" id="KW-0902">Two-component regulatory system</keyword>
<feature type="domain" description="Histidine kinase" evidence="8">
    <location>
        <begin position="361"/>
        <end position="562"/>
    </location>
</feature>